<reference evidence="1 2" key="1">
    <citation type="submission" date="2017-09" db="EMBL/GenBank/DDBJ databases">
        <title>WGS assembly of Aquilegia coerulea Goldsmith.</title>
        <authorList>
            <person name="Hodges S."/>
            <person name="Kramer E."/>
            <person name="Nordborg M."/>
            <person name="Tomkins J."/>
            <person name="Borevitz J."/>
            <person name="Derieg N."/>
            <person name="Yan J."/>
            <person name="Mihaltcheva S."/>
            <person name="Hayes R.D."/>
            <person name="Rokhsar D."/>
        </authorList>
    </citation>
    <scope>NUCLEOTIDE SEQUENCE [LARGE SCALE GENOMIC DNA]</scope>
    <source>
        <strain evidence="2">cv. Goldsmith</strain>
    </source>
</reference>
<protein>
    <submittedName>
        <fullName evidence="1">Uncharacterized protein</fullName>
    </submittedName>
</protein>
<dbReference type="Proteomes" id="UP000230069">
    <property type="component" value="Unassembled WGS sequence"/>
</dbReference>
<evidence type="ECO:0000313" key="1">
    <source>
        <dbReference type="EMBL" id="PIA39176.1"/>
    </source>
</evidence>
<evidence type="ECO:0000313" key="2">
    <source>
        <dbReference type="Proteomes" id="UP000230069"/>
    </source>
</evidence>
<proteinExistence type="predicted"/>
<keyword evidence="2" id="KW-1185">Reference proteome</keyword>
<accession>A0A2G5D6N1</accession>
<dbReference type="InParanoid" id="A0A2G5D6N1"/>
<sequence>MNYNLIDAKNVFNIPLHSKSITYKLTNIVRVTSHNLSVKLFRRIATTNILKTSVLVETPTIYREVMMSIRDTIISSLFYYRKFGY</sequence>
<gene>
    <name evidence="1" type="ORF">AQUCO_02700392v1</name>
</gene>
<dbReference type="AlphaFoldDB" id="A0A2G5D6N1"/>
<organism evidence="1 2">
    <name type="scientific">Aquilegia coerulea</name>
    <name type="common">Rocky mountain columbine</name>
    <dbReference type="NCBI Taxonomy" id="218851"/>
    <lineage>
        <taxon>Eukaryota</taxon>
        <taxon>Viridiplantae</taxon>
        <taxon>Streptophyta</taxon>
        <taxon>Embryophyta</taxon>
        <taxon>Tracheophyta</taxon>
        <taxon>Spermatophyta</taxon>
        <taxon>Magnoliopsida</taxon>
        <taxon>Ranunculales</taxon>
        <taxon>Ranunculaceae</taxon>
        <taxon>Thalictroideae</taxon>
        <taxon>Aquilegia</taxon>
    </lineage>
</organism>
<name>A0A2G5D6N1_AQUCA</name>
<dbReference type="EMBL" id="KZ305044">
    <property type="protein sequence ID" value="PIA39176.1"/>
    <property type="molecule type" value="Genomic_DNA"/>
</dbReference>